<dbReference type="Proteomes" id="UP001218788">
    <property type="component" value="Unassembled WGS sequence"/>
</dbReference>
<evidence type="ECO:0000259" key="3">
    <source>
        <dbReference type="PROSITE" id="PS50113"/>
    </source>
</evidence>
<keyword evidence="1" id="KW-0807">Transducer</keyword>
<dbReference type="CDD" id="cd00130">
    <property type="entry name" value="PAS"/>
    <property type="match status" value="2"/>
</dbReference>
<name>A0ABT5L2V1_9ALTE</name>
<protein>
    <submittedName>
        <fullName evidence="4">PAS domain-containing methyl-accepting chemotaxis protein</fullName>
    </submittedName>
</protein>
<feature type="domain" description="PAC" evidence="3">
    <location>
        <begin position="94"/>
        <end position="146"/>
    </location>
</feature>
<dbReference type="Gene3D" id="3.30.450.20">
    <property type="entry name" value="PAS domain"/>
    <property type="match status" value="2"/>
</dbReference>
<dbReference type="Gene3D" id="1.10.287.950">
    <property type="entry name" value="Methyl-accepting chemotaxis protein"/>
    <property type="match status" value="1"/>
</dbReference>
<keyword evidence="5" id="KW-1185">Reference proteome</keyword>
<evidence type="ECO:0000313" key="5">
    <source>
        <dbReference type="Proteomes" id="UP001218788"/>
    </source>
</evidence>
<dbReference type="InterPro" id="IPR050903">
    <property type="entry name" value="Bact_Chemotaxis_MeTrfase"/>
</dbReference>
<feature type="domain" description="Methyl-accepting transducer" evidence="2">
    <location>
        <begin position="264"/>
        <end position="434"/>
    </location>
</feature>
<dbReference type="EMBL" id="JAQQXP010000001">
    <property type="protein sequence ID" value="MDC8830167.1"/>
    <property type="molecule type" value="Genomic_DNA"/>
</dbReference>
<dbReference type="InterPro" id="IPR000700">
    <property type="entry name" value="PAS-assoc_C"/>
</dbReference>
<dbReference type="SUPFAM" id="SSF58104">
    <property type="entry name" value="Methyl-accepting chemotaxis protein (MCP) signaling domain"/>
    <property type="match status" value="1"/>
</dbReference>
<gene>
    <name evidence="4" type="ORF">OIK42_05260</name>
</gene>
<evidence type="ECO:0000256" key="1">
    <source>
        <dbReference type="PROSITE-ProRule" id="PRU00284"/>
    </source>
</evidence>
<comment type="caution">
    <text evidence="4">The sequence shown here is derived from an EMBL/GenBank/DDBJ whole genome shotgun (WGS) entry which is preliminary data.</text>
</comment>
<dbReference type="SUPFAM" id="SSF55785">
    <property type="entry name" value="PYP-like sensor domain (PAS domain)"/>
    <property type="match status" value="2"/>
</dbReference>
<evidence type="ECO:0000259" key="2">
    <source>
        <dbReference type="PROSITE" id="PS50111"/>
    </source>
</evidence>
<dbReference type="PROSITE" id="PS50111">
    <property type="entry name" value="CHEMOTAXIS_TRANSDUC_2"/>
    <property type="match status" value="1"/>
</dbReference>
<dbReference type="InterPro" id="IPR035965">
    <property type="entry name" value="PAS-like_dom_sf"/>
</dbReference>
<dbReference type="SMART" id="SM00283">
    <property type="entry name" value="MA"/>
    <property type="match status" value="1"/>
</dbReference>
<sequence length="434" mass="48158">MLVSAAKHKVQVTEKQNVIDFQQQLINSINQHVASIEFSPNGTIINASDEFLSLMGYAKNDIIGEHHRIFCVGDTASSPEYQQFWQQLNTGEKQSRTFKRKKANGDIVWLEATYIPVLDQRGSVRSVFKIAYDVTQKVVEKESLQAVSTALDKSMAVIEFMPDGTIIEANQNFLETVGYRLEQIKGQHHRLFCTEEFLRENPNFWASLGKGNYAQGLYERKNSQGDSIWLEASYNPIFDSNGTVTKVVKFASNVTHQVKEKQLIAEAADLSFATAEETAQIAQQGTELLRTSVTASTDAMRDVDTTNGLMQKLNEQSHKIENIVSTIRSIAEQTNLLALNAAIEAARAGDQGRGFAVVADEVRQLASRTSSSTVEIELVVNENKELSQTASGQMLSVKRNVEETNDKIAQVQNVMHEIHVGAVNVSQSVSSILK</sequence>
<dbReference type="NCBIfam" id="TIGR00229">
    <property type="entry name" value="sensory_box"/>
    <property type="match status" value="2"/>
</dbReference>
<dbReference type="InterPro" id="IPR000014">
    <property type="entry name" value="PAS"/>
</dbReference>
<dbReference type="PANTHER" id="PTHR24422:SF10">
    <property type="entry name" value="CHEMOTAXIS PROTEIN METHYLTRANSFERASE 2"/>
    <property type="match status" value="1"/>
</dbReference>
<feature type="domain" description="PAC" evidence="3">
    <location>
        <begin position="212"/>
        <end position="266"/>
    </location>
</feature>
<dbReference type="InterPro" id="IPR004089">
    <property type="entry name" value="MCPsignal_dom"/>
</dbReference>
<dbReference type="InterPro" id="IPR013655">
    <property type="entry name" value="PAS_fold_3"/>
</dbReference>
<dbReference type="PANTHER" id="PTHR24422">
    <property type="entry name" value="CHEMOTAXIS PROTEIN METHYLTRANSFERASE"/>
    <property type="match status" value="1"/>
</dbReference>
<accession>A0ABT5L2V1</accession>
<dbReference type="RefSeq" id="WP_273638926.1">
    <property type="nucleotide sequence ID" value="NZ_JAQQXP010000001.1"/>
</dbReference>
<dbReference type="Pfam" id="PF08447">
    <property type="entry name" value="PAS_3"/>
    <property type="match status" value="2"/>
</dbReference>
<dbReference type="SMART" id="SM00091">
    <property type="entry name" value="PAS"/>
    <property type="match status" value="2"/>
</dbReference>
<dbReference type="InterPro" id="IPR001610">
    <property type="entry name" value="PAC"/>
</dbReference>
<dbReference type="SMART" id="SM00086">
    <property type="entry name" value="PAC"/>
    <property type="match status" value="2"/>
</dbReference>
<dbReference type="Pfam" id="PF00015">
    <property type="entry name" value="MCPsignal"/>
    <property type="match status" value="1"/>
</dbReference>
<reference evidence="4 5" key="1">
    <citation type="submission" date="2022-10" db="EMBL/GenBank/DDBJ databases">
        <title>Alteromonas sp. chi3 Genome sequencing.</title>
        <authorList>
            <person name="Park S."/>
        </authorList>
    </citation>
    <scope>NUCLEOTIDE SEQUENCE [LARGE SCALE GENOMIC DNA]</scope>
    <source>
        <strain evidence="5">chi3</strain>
    </source>
</reference>
<organism evidence="4 5">
    <name type="scientific">Alteromonas gilva</name>
    <dbReference type="NCBI Taxonomy" id="2987522"/>
    <lineage>
        <taxon>Bacteria</taxon>
        <taxon>Pseudomonadati</taxon>
        <taxon>Pseudomonadota</taxon>
        <taxon>Gammaproteobacteria</taxon>
        <taxon>Alteromonadales</taxon>
        <taxon>Alteromonadaceae</taxon>
        <taxon>Alteromonas/Salinimonas group</taxon>
        <taxon>Alteromonas</taxon>
    </lineage>
</organism>
<dbReference type="PROSITE" id="PS50113">
    <property type="entry name" value="PAC"/>
    <property type="match status" value="2"/>
</dbReference>
<proteinExistence type="predicted"/>
<evidence type="ECO:0000313" key="4">
    <source>
        <dbReference type="EMBL" id="MDC8830167.1"/>
    </source>
</evidence>